<feature type="transmembrane region" description="Helical" evidence="1">
    <location>
        <begin position="6"/>
        <end position="25"/>
    </location>
</feature>
<dbReference type="AlphaFoldDB" id="A0A941DPG3"/>
<organism evidence="2 3">
    <name type="scientific">Virgibacillus salarius</name>
    <dbReference type="NCBI Taxonomy" id="447199"/>
    <lineage>
        <taxon>Bacteria</taxon>
        <taxon>Bacillati</taxon>
        <taxon>Bacillota</taxon>
        <taxon>Bacilli</taxon>
        <taxon>Bacillales</taxon>
        <taxon>Bacillaceae</taxon>
        <taxon>Virgibacillus</taxon>
    </lineage>
</organism>
<keyword evidence="1" id="KW-1133">Transmembrane helix</keyword>
<feature type="transmembrane region" description="Helical" evidence="1">
    <location>
        <begin position="84"/>
        <end position="101"/>
    </location>
</feature>
<comment type="caution">
    <text evidence="2">The sequence shown here is derived from an EMBL/GenBank/DDBJ whole genome shotgun (WGS) entry which is preliminary data.</text>
</comment>
<name>A0A941DPG3_9BACI</name>
<evidence type="ECO:0000256" key="1">
    <source>
        <dbReference type="SAM" id="Phobius"/>
    </source>
</evidence>
<dbReference type="Pfam" id="PF09946">
    <property type="entry name" value="DUF2178"/>
    <property type="match status" value="1"/>
</dbReference>
<keyword evidence="1" id="KW-0472">Membrane</keyword>
<gene>
    <name evidence="2" type="ORF">KCX74_00400</name>
</gene>
<evidence type="ECO:0008006" key="4">
    <source>
        <dbReference type="Google" id="ProtNLM"/>
    </source>
</evidence>
<feature type="transmembrane region" description="Helical" evidence="1">
    <location>
        <begin position="46"/>
        <end position="64"/>
    </location>
</feature>
<keyword evidence="1" id="KW-0812">Transmembrane</keyword>
<reference evidence="2" key="1">
    <citation type="submission" date="2021-04" db="EMBL/GenBank/DDBJ databases">
        <title>Isolation and polyphasic classification of algal microorganism.</title>
        <authorList>
            <person name="Wang S."/>
        </authorList>
    </citation>
    <scope>NUCLEOTIDE SEQUENCE</scope>
    <source>
        <strain evidence="2">720a</strain>
    </source>
</reference>
<keyword evidence="3" id="KW-1185">Reference proteome</keyword>
<evidence type="ECO:0000313" key="2">
    <source>
        <dbReference type="EMBL" id="MBR7794499.1"/>
    </source>
</evidence>
<dbReference type="Proteomes" id="UP000675284">
    <property type="component" value="Unassembled WGS sequence"/>
</dbReference>
<protein>
    <recommendedName>
        <fullName evidence="4">DUF2178 domain-containing protein</fullName>
    </recommendedName>
</protein>
<proteinExistence type="predicted"/>
<sequence>MLVKWTVPFLVGLAVFFIIGWVTGTDEYGGVKTKDDERSQLIKQKAIVNSWLLLIVFFIINFVFDFFNLNDERLAMVEFEYPGLFYFFIAIISYFVYYWIYRRRMSGNGK</sequence>
<dbReference type="InterPro" id="IPR019235">
    <property type="entry name" value="DUF2178_TM"/>
</dbReference>
<dbReference type="EMBL" id="JAGSOT010000001">
    <property type="protein sequence ID" value="MBR7794499.1"/>
    <property type="molecule type" value="Genomic_DNA"/>
</dbReference>
<evidence type="ECO:0000313" key="3">
    <source>
        <dbReference type="Proteomes" id="UP000675284"/>
    </source>
</evidence>
<accession>A0A941DPG3</accession>